<keyword evidence="3" id="KW-0157">Chromophore</keyword>
<evidence type="ECO:0000256" key="4">
    <source>
        <dbReference type="PROSITE-ProRule" id="PRU00169"/>
    </source>
</evidence>
<dbReference type="SMART" id="SM00091">
    <property type="entry name" value="PAS"/>
    <property type="match status" value="2"/>
</dbReference>
<dbReference type="Pfam" id="PF00072">
    <property type="entry name" value="Response_reg"/>
    <property type="match status" value="1"/>
</dbReference>
<evidence type="ECO:0000259" key="6">
    <source>
        <dbReference type="PROSITE" id="PS50112"/>
    </source>
</evidence>
<dbReference type="SMART" id="SM00448">
    <property type="entry name" value="REC"/>
    <property type="match status" value="1"/>
</dbReference>
<dbReference type="InterPro" id="IPR011006">
    <property type="entry name" value="CheY-like_superfamily"/>
</dbReference>
<dbReference type="CDD" id="cd00156">
    <property type="entry name" value="REC"/>
    <property type="match status" value="1"/>
</dbReference>
<dbReference type="InterPro" id="IPR000700">
    <property type="entry name" value="PAS-assoc_C"/>
</dbReference>
<organism evidence="8 9">
    <name type="scientific">Haloarcula terrestris</name>
    <dbReference type="NCBI Taxonomy" id="2950533"/>
    <lineage>
        <taxon>Archaea</taxon>
        <taxon>Methanobacteriati</taxon>
        <taxon>Methanobacteriota</taxon>
        <taxon>Stenosarchaea group</taxon>
        <taxon>Halobacteria</taxon>
        <taxon>Halobacteriales</taxon>
        <taxon>Haloarculaceae</taxon>
        <taxon>Haloarcula</taxon>
    </lineage>
</organism>
<evidence type="ECO:0000259" key="7">
    <source>
        <dbReference type="PROSITE" id="PS50113"/>
    </source>
</evidence>
<dbReference type="NCBIfam" id="TIGR00229">
    <property type="entry name" value="sensory_box"/>
    <property type="match status" value="2"/>
</dbReference>
<dbReference type="SUPFAM" id="SSF52172">
    <property type="entry name" value="CheY-like"/>
    <property type="match status" value="1"/>
</dbReference>
<feature type="domain" description="PAC" evidence="7">
    <location>
        <begin position="345"/>
        <end position="389"/>
    </location>
</feature>
<keyword evidence="1" id="KW-0285">Flavoprotein</keyword>
<dbReference type="Proteomes" id="UP001253439">
    <property type="component" value="Unassembled WGS sequence"/>
</dbReference>
<keyword evidence="9" id="KW-1185">Reference proteome</keyword>
<protein>
    <submittedName>
        <fullName evidence="8">PAS domain-containing protein</fullName>
    </submittedName>
</protein>
<evidence type="ECO:0000259" key="5">
    <source>
        <dbReference type="PROSITE" id="PS50110"/>
    </source>
</evidence>
<dbReference type="Pfam" id="PF13426">
    <property type="entry name" value="PAS_9"/>
    <property type="match status" value="2"/>
</dbReference>
<dbReference type="Gene3D" id="3.40.50.2300">
    <property type="match status" value="1"/>
</dbReference>
<dbReference type="SUPFAM" id="SSF55785">
    <property type="entry name" value="PYP-like sensor domain (PAS domain)"/>
    <property type="match status" value="2"/>
</dbReference>
<keyword evidence="4" id="KW-0597">Phosphoprotein</keyword>
<dbReference type="Gene3D" id="3.30.450.20">
    <property type="entry name" value="PAS domain"/>
    <property type="match status" value="2"/>
</dbReference>
<dbReference type="PROSITE" id="PS50110">
    <property type="entry name" value="RESPONSE_REGULATORY"/>
    <property type="match status" value="1"/>
</dbReference>
<evidence type="ECO:0000256" key="2">
    <source>
        <dbReference type="ARBA" id="ARBA00022643"/>
    </source>
</evidence>
<feature type="domain" description="PAS" evidence="6">
    <location>
        <begin position="161"/>
        <end position="208"/>
    </location>
</feature>
<keyword evidence="2" id="KW-0288">FMN</keyword>
<dbReference type="PANTHER" id="PTHR47429:SF2">
    <property type="entry name" value="PROTEIN TWIN LOV 1"/>
    <property type="match status" value="1"/>
</dbReference>
<name>A0AAE4F1S4_9EURY</name>
<dbReference type="InterPro" id="IPR035965">
    <property type="entry name" value="PAS-like_dom_sf"/>
</dbReference>
<feature type="domain" description="PAS" evidence="6">
    <location>
        <begin position="269"/>
        <end position="342"/>
    </location>
</feature>
<dbReference type="GO" id="GO:0000160">
    <property type="term" value="P:phosphorelay signal transduction system"/>
    <property type="evidence" value="ECO:0007669"/>
    <property type="project" value="InterPro"/>
</dbReference>
<feature type="domain" description="Response regulatory" evidence="5">
    <location>
        <begin position="28"/>
        <end position="144"/>
    </location>
</feature>
<dbReference type="EMBL" id="JAMQOM010000009">
    <property type="protein sequence ID" value="MDS0223003.1"/>
    <property type="molecule type" value="Genomic_DNA"/>
</dbReference>
<dbReference type="SMART" id="SM00086">
    <property type="entry name" value="PAC"/>
    <property type="match status" value="1"/>
</dbReference>
<dbReference type="PROSITE" id="PS50113">
    <property type="entry name" value="PAC"/>
    <property type="match status" value="1"/>
</dbReference>
<accession>A0AAE4F1S4</accession>
<sequence>MVPPLRESGHGESLKQEAFLSGSNSDVTVLHIEDDPAFADLVAEFLDRERSYFTILTETDPYDALERLQEEPISCVVSDYEMPGLDGLALLERVREDHPQLPFILFTGRGSEEIASDAISAGVTEYLQKDGGTEQYEVLANRIEQAVARYRAEKHVERGFQAIETAHDGISMLNETGEFIYLNASYANILGYEQDDLIGEHFESIYPSTGVENVYEEMIPQAKADEWAGTTVYQRKDGTSVSVEHSLSFTSDGTMVCTIAERETEIRDTLSLRERAMDAAPIGIVITDPHLADNPIIYANDRFVELTGYQRDEIVGRNCRFLQGPDTRREPVAKMRRAIASEESVTVELRNYRKDGAVFWNRVTIAPLFDAQGDLDHFVGFQEDVTNRR</sequence>
<dbReference type="CDD" id="cd00130">
    <property type="entry name" value="PAS"/>
    <property type="match status" value="2"/>
</dbReference>
<dbReference type="PROSITE" id="PS50112">
    <property type="entry name" value="PAS"/>
    <property type="match status" value="2"/>
</dbReference>
<evidence type="ECO:0000256" key="3">
    <source>
        <dbReference type="ARBA" id="ARBA00022991"/>
    </source>
</evidence>
<dbReference type="AlphaFoldDB" id="A0AAE4F1S4"/>
<dbReference type="InterPro" id="IPR000014">
    <property type="entry name" value="PAS"/>
</dbReference>
<reference evidence="8 9" key="1">
    <citation type="submission" date="2022-06" db="EMBL/GenBank/DDBJ databases">
        <title>Haloarcula sp. a new haloarchaeum isolate from saline soil.</title>
        <authorList>
            <person name="Strakova D."/>
            <person name="Galisteo C."/>
            <person name="Sanchez-Porro C."/>
            <person name="Ventosa A."/>
        </authorList>
    </citation>
    <scope>NUCLEOTIDE SEQUENCE [LARGE SCALE GENOMIC DNA]</scope>
    <source>
        <strain evidence="8 9">S1AR25-5A</strain>
    </source>
</reference>
<dbReference type="InterPro" id="IPR001610">
    <property type="entry name" value="PAC"/>
</dbReference>
<evidence type="ECO:0000313" key="8">
    <source>
        <dbReference type="EMBL" id="MDS0223003.1"/>
    </source>
</evidence>
<evidence type="ECO:0000256" key="1">
    <source>
        <dbReference type="ARBA" id="ARBA00022630"/>
    </source>
</evidence>
<gene>
    <name evidence="8" type="ORF">NDI54_16785</name>
</gene>
<dbReference type="InterPro" id="IPR001789">
    <property type="entry name" value="Sig_transdc_resp-reg_receiver"/>
</dbReference>
<feature type="modified residue" description="4-aspartylphosphate" evidence="4">
    <location>
        <position position="79"/>
    </location>
</feature>
<comment type="caution">
    <text evidence="8">The sequence shown here is derived from an EMBL/GenBank/DDBJ whole genome shotgun (WGS) entry which is preliminary data.</text>
</comment>
<dbReference type="RefSeq" id="WP_310897613.1">
    <property type="nucleotide sequence ID" value="NZ_JAMQOM010000009.1"/>
</dbReference>
<dbReference type="PANTHER" id="PTHR47429">
    <property type="entry name" value="PROTEIN TWIN LOV 1"/>
    <property type="match status" value="1"/>
</dbReference>
<proteinExistence type="predicted"/>
<evidence type="ECO:0000313" key="9">
    <source>
        <dbReference type="Proteomes" id="UP001253439"/>
    </source>
</evidence>